<gene>
    <name evidence="3" type="ORF">CYMTET_31505</name>
</gene>
<evidence type="ECO:0000313" key="3">
    <source>
        <dbReference type="EMBL" id="KAK3259502.1"/>
    </source>
</evidence>
<dbReference type="Proteomes" id="UP001190700">
    <property type="component" value="Unassembled WGS sequence"/>
</dbReference>
<name>A0AAE0KSU4_9CHLO</name>
<proteinExistence type="predicted"/>
<comment type="caution">
    <text evidence="3">The sequence shown here is derived from an EMBL/GenBank/DDBJ whole genome shotgun (WGS) entry which is preliminary data.</text>
</comment>
<protein>
    <submittedName>
        <fullName evidence="3">Uncharacterized protein</fullName>
    </submittedName>
</protein>
<sequence length="235" mass="26860">MENDLKYDDVLPRNWWRSFKINLLQMTFLTLTTLALVSVVMGSSFLTHTGHMPQLFRSEAAPPPLLVSLRNPHDETSVHSKIVQKSTGSSPCTEYEKASPSKDVRKKWIFENAGSEVDYSHMAMISRLPPNNAGHEYMSVWQSAKHIEGTKDQHLRFSVSTDARSWSKSKELPIPRKGGLWSPVLHFDDGRDPRQNSSNGHPAYKPREPRIYLFYTESTVCLRRGEYVKARTRGT</sequence>
<keyword evidence="4" id="KW-1185">Reference proteome</keyword>
<evidence type="ECO:0000256" key="2">
    <source>
        <dbReference type="SAM" id="Phobius"/>
    </source>
</evidence>
<feature type="region of interest" description="Disordered" evidence="1">
    <location>
        <begin position="183"/>
        <end position="205"/>
    </location>
</feature>
<dbReference type="AlphaFoldDB" id="A0AAE0KSU4"/>
<evidence type="ECO:0000256" key="1">
    <source>
        <dbReference type="SAM" id="MobiDB-lite"/>
    </source>
</evidence>
<accession>A0AAE0KSU4</accession>
<reference evidence="3 4" key="1">
    <citation type="journal article" date="2015" name="Genome Biol. Evol.">
        <title>Comparative Genomics of a Bacterivorous Green Alga Reveals Evolutionary Causalities and Consequences of Phago-Mixotrophic Mode of Nutrition.</title>
        <authorList>
            <person name="Burns J.A."/>
            <person name="Paasch A."/>
            <person name="Narechania A."/>
            <person name="Kim E."/>
        </authorList>
    </citation>
    <scope>NUCLEOTIDE SEQUENCE [LARGE SCALE GENOMIC DNA]</scope>
    <source>
        <strain evidence="3 4">PLY_AMNH</strain>
    </source>
</reference>
<dbReference type="EMBL" id="LGRX02018687">
    <property type="protein sequence ID" value="KAK3259502.1"/>
    <property type="molecule type" value="Genomic_DNA"/>
</dbReference>
<feature type="transmembrane region" description="Helical" evidence="2">
    <location>
        <begin position="23"/>
        <end position="47"/>
    </location>
</feature>
<keyword evidence="2" id="KW-0472">Membrane</keyword>
<evidence type="ECO:0000313" key="4">
    <source>
        <dbReference type="Proteomes" id="UP001190700"/>
    </source>
</evidence>
<organism evidence="3 4">
    <name type="scientific">Cymbomonas tetramitiformis</name>
    <dbReference type="NCBI Taxonomy" id="36881"/>
    <lineage>
        <taxon>Eukaryota</taxon>
        <taxon>Viridiplantae</taxon>
        <taxon>Chlorophyta</taxon>
        <taxon>Pyramimonadophyceae</taxon>
        <taxon>Pyramimonadales</taxon>
        <taxon>Pyramimonadaceae</taxon>
        <taxon>Cymbomonas</taxon>
    </lineage>
</organism>
<keyword evidence="2" id="KW-0812">Transmembrane</keyword>
<keyword evidence="2" id="KW-1133">Transmembrane helix</keyword>